<keyword evidence="2" id="KW-1185">Reference proteome</keyword>
<proteinExistence type="predicted"/>
<dbReference type="AlphaFoldDB" id="A0AAV4RHZ4"/>
<protein>
    <submittedName>
        <fullName evidence="1">Uncharacterized protein</fullName>
    </submittedName>
</protein>
<evidence type="ECO:0000313" key="1">
    <source>
        <dbReference type="EMBL" id="GIY21330.1"/>
    </source>
</evidence>
<comment type="caution">
    <text evidence="1">The sequence shown here is derived from an EMBL/GenBank/DDBJ whole genome shotgun (WGS) entry which is preliminary data.</text>
</comment>
<name>A0AAV4RHZ4_9ARAC</name>
<gene>
    <name evidence="1" type="ORF">CDAR_79331</name>
</gene>
<dbReference type="Proteomes" id="UP001054837">
    <property type="component" value="Unassembled WGS sequence"/>
</dbReference>
<dbReference type="EMBL" id="BPLQ01006290">
    <property type="protein sequence ID" value="GIY21330.1"/>
    <property type="molecule type" value="Genomic_DNA"/>
</dbReference>
<evidence type="ECO:0000313" key="2">
    <source>
        <dbReference type="Proteomes" id="UP001054837"/>
    </source>
</evidence>
<organism evidence="1 2">
    <name type="scientific">Caerostris darwini</name>
    <dbReference type="NCBI Taxonomy" id="1538125"/>
    <lineage>
        <taxon>Eukaryota</taxon>
        <taxon>Metazoa</taxon>
        <taxon>Ecdysozoa</taxon>
        <taxon>Arthropoda</taxon>
        <taxon>Chelicerata</taxon>
        <taxon>Arachnida</taxon>
        <taxon>Araneae</taxon>
        <taxon>Araneomorphae</taxon>
        <taxon>Entelegynae</taxon>
        <taxon>Araneoidea</taxon>
        <taxon>Araneidae</taxon>
        <taxon>Caerostris</taxon>
    </lineage>
</organism>
<reference evidence="1 2" key="1">
    <citation type="submission" date="2021-06" db="EMBL/GenBank/DDBJ databases">
        <title>Caerostris darwini draft genome.</title>
        <authorList>
            <person name="Kono N."/>
            <person name="Arakawa K."/>
        </authorList>
    </citation>
    <scope>NUCLEOTIDE SEQUENCE [LARGE SCALE GENOMIC DNA]</scope>
</reference>
<accession>A0AAV4RHZ4</accession>
<sequence length="111" mass="12733">MRWAFFSVYPLLKSLETFISYSLRGRISKRPSPIPSSVYRKMSSSFQHRMSFLSLFFSLSGISFYLKYNIHFPGNRRPVLSSSSMTTRMANKSGSFQTAACFLLPPLTLKI</sequence>